<dbReference type="Pfam" id="PF00912">
    <property type="entry name" value="Transgly"/>
    <property type="match status" value="1"/>
</dbReference>
<feature type="domain" description="Glycosyl transferase family 51" evidence="15">
    <location>
        <begin position="84"/>
        <end position="252"/>
    </location>
</feature>
<evidence type="ECO:0000313" key="17">
    <source>
        <dbReference type="EMBL" id="NOJ47933.1"/>
    </source>
</evidence>
<evidence type="ECO:0000313" key="18">
    <source>
        <dbReference type="Proteomes" id="UP000528734"/>
    </source>
</evidence>
<evidence type="ECO:0000256" key="8">
    <source>
        <dbReference type="ARBA" id="ARBA00022801"/>
    </source>
</evidence>
<name>A0A7Y4H5U2_9BRAD</name>
<evidence type="ECO:0000256" key="12">
    <source>
        <dbReference type="SAM" id="MobiDB-lite"/>
    </source>
</evidence>
<dbReference type="PANTHER" id="PTHR32282:SF15">
    <property type="entry name" value="PENICILLIN-BINDING PROTEIN 1C"/>
    <property type="match status" value="1"/>
</dbReference>
<dbReference type="SUPFAM" id="SSF56601">
    <property type="entry name" value="beta-lactamase/transpeptidase-like"/>
    <property type="match status" value="1"/>
</dbReference>
<dbReference type="InterPro" id="IPR012338">
    <property type="entry name" value="Beta-lactam/transpept-like"/>
</dbReference>
<comment type="caution">
    <text evidence="17">The sequence shown here is derived from an EMBL/GenBank/DDBJ whole genome shotgun (WGS) entry which is preliminary data.</text>
</comment>
<dbReference type="Pfam" id="PF00905">
    <property type="entry name" value="Transpeptidase"/>
    <property type="match status" value="1"/>
</dbReference>
<keyword evidence="6" id="KW-0328">Glycosyltransferase</keyword>
<accession>A0A7Y4H5U2</accession>
<evidence type="ECO:0000256" key="7">
    <source>
        <dbReference type="ARBA" id="ARBA00022679"/>
    </source>
</evidence>
<dbReference type="InterPro" id="IPR001264">
    <property type="entry name" value="Glyco_trans_51"/>
</dbReference>
<evidence type="ECO:0000256" key="6">
    <source>
        <dbReference type="ARBA" id="ARBA00022676"/>
    </source>
</evidence>
<keyword evidence="18" id="KW-1185">Reference proteome</keyword>
<dbReference type="Gene3D" id="3.40.710.10">
    <property type="entry name" value="DD-peptidase/beta-lactamase superfamily"/>
    <property type="match status" value="1"/>
</dbReference>
<dbReference type="GO" id="GO:0009252">
    <property type="term" value="P:peptidoglycan biosynthetic process"/>
    <property type="evidence" value="ECO:0007669"/>
    <property type="project" value="UniProtKB-UniPathway"/>
</dbReference>
<dbReference type="AlphaFoldDB" id="A0A7Y4H5U2"/>
<evidence type="ECO:0000259" key="14">
    <source>
        <dbReference type="Pfam" id="PF00905"/>
    </source>
</evidence>
<dbReference type="InterPro" id="IPR023346">
    <property type="entry name" value="Lysozyme-like_dom_sf"/>
</dbReference>
<evidence type="ECO:0000256" key="11">
    <source>
        <dbReference type="ARBA" id="ARBA00049902"/>
    </source>
</evidence>
<dbReference type="GO" id="GO:0008658">
    <property type="term" value="F:penicillin binding"/>
    <property type="evidence" value="ECO:0007669"/>
    <property type="project" value="InterPro"/>
</dbReference>
<dbReference type="GO" id="GO:0008955">
    <property type="term" value="F:peptidoglycan glycosyltransferase activity"/>
    <property type="evidence" value="ECO:0007669"/>
    <property type="project" value="UniProtKB-EC"/>
</dbReference>
<dbReference type="PANTHER" id="PTHR32282">
    <property type="entry name" value="BINDING PROTEIN TRANSPEPTIDASE, PUTATIVE-RELATED"/>
    <property type="match status" value="1"/>
</dbReference>
<dbReference type="InterPro" id="IPR036950">
    <property type="entry name" value="PBP_transglycosylase"/>
</dbReference>
<dbReference type="InterPro" id="IPR050396">
    <property type="entry name" value="Glycosyltr_51/Transpeptidase"/>
</dbReference>
<keyword evidence="13" id="KW-1133">Transmembrane helix</keyword>
<evidence type="ECO:0000256" key="5">
    <source>
        <dbReference type="ARBA" id="ARBA00022670"/>
    </source>
</evidence>
<keyword evidence="4" id="KW-0121">Carboxypeptidase</keyword>
<dbReference type="NCBIfam" id="TIGR02073">
    <property type="entry name" value="PBP_1c"/>
    <property type="match status" value="1"/>
</dbReference>
<evidence type="ECO:0000256" key="4">
    <source>
        <dbReference type="ARBA" id="ARBA00022645"/>
    </source>
</evidence>
<reference evidence="17 18" key="1">
    <citation type="submission" date="2020-03" db="EMBL/GenBank/DDBJ databases">
        <title>Bradyrhizobium diversity isolated from nodules of Muelleranthus trifoliolatus.</title>
        <authorList>
            <person name="Klepa M."/>
            <person name="Helene L."/>
            <person name="Hungria M."/>
        </authorList>
    </citation>
    <scope>NUCLEOTIDE SEQUENCE [LARGE SCALE GENOMIC DNA]</scope>
    <source>
        <strain evidence="17 18">WSM 1744</strain>
    </source>
</reference>
<dbReference type="UniPathway" id="UPA00219"/>
<evidence type="ECO:0000256" key="13">
    <source>
        <dbReference type="SAM" id="Phobius"/>
    </source>
</evidence>
<dbReference type="Proteomes" id="UP000528734">
    <property type="component" value="Unassembled WGS sequence"/>
</dbReference>
<dbReference type="InterPro" id="IPR009647">
    <property type="entry name" value="PBP_C"/>
</dbReference>
<comment type="similarity">
    <text evidence="3">In the N-terminal section; belongs to the glycosyltransferase 51 family.</text>
</comment>
<evidence type="ECO:0000256" key="3">
    <source>
        <dbReference type="ARBA" id="ARBA00007739"/>
    </source>
</evidence>
<keyword evidence="8" id="KW-0378">Hydrolase</keyword>
<evidence type="ECO:0000256" key="10">
    <source>
        <dbReference type="ARBA" id="ARBA00044770"/>
    </source>
</evidence>
<dbReference type="FunFam" id="3.40.710.10:FF:000021">
    <property type="entry name" value="Penicillin-binding protein 1C"/>
    <property type="match status" value="1"/>
</dbReference>
<dbReference type="EMBL" id="JAAVLW010000005">
    <property type="protein sequence ID" value="NOJ47933.1"/>
    <property type="molecule type" value="Genomic_DNA"/>
</dbReference>
<feature type="region of interest" description="Disordered" evidence="12">
    <location>
        <begin position="1"/>
        <end position="20"/>
    </location>
</feature>
<dbReference type="Pfam" id="PF06832">
    <property type="entry name" value="BiPBP_C"/>
    <property type="match status" value="1"/>
</dbReference>
<organism evidence="17 18">
    <name type="scientific">Bradyrhizobium archetypum</name>
    <dbReference type="NCBI Taxonomy" id="2721160"/>
    <lineage>
        <taxon>Bacteria</taxon>
        <taxon>Pseudomonadati</taxon>
        <taxon>Pseudomonadota</taxon>
        <taxon>Alphaproteobacteria</taxon>
        <taxon>Hyphomicrobiales</taxon>
        <taxon>Nitrobacteraceae</taxon>
        <taxon>Bradyrhizobium</taxon>
    </lineage>
</organism>
<dbReference type="GO" id="GO:0006508">
    <property type="term" value="P:proteolysis"/>
    <property type="evidence" value="ECO:0007669"/>
    <property type="project" value="UniProtKB-KW"/>
</dbReference>
<protein>
    <recommendedName>
        <fullName evidence="10">peptidoglycan glycosyltransferase</fullName>
        <ecNumber evidence="10">2.4.99.28</ecNumber>
    </recommendedName>
</protein>
<feature type="domain" description="Penicillin-binding C-terminal" evidence="16">
    <location>
        <begin position="627"/>
        <end position="711"/>
    </location>
</feature>
<keyword evidence="9" id="KW-0511">Multifunctional enzyme</keyword>
<dbReference type="GO" id="GO:0030288">
    <property type="term" value="C:outer membrane-bounded periplasmic space"/>
    <property type="evidence" value="ECO:0007669"/>
    <property type="project" value="TreeGrafter"/>
</dbReference>
<evidence type="ECO:0000256" key="1">
    <source>
        <dbReference type="ARBA" id="ARBA00004752"/>
    </source>
</evidence>
<dbReference type="EC" id="2.4.99.28" evidence="10"/>
<gene>
    <name evidence="17" type="primary">pbpC</name>
    <name evidence="17" type="ORF">HCN50_17055</name>
</gene>
<evidence type="ECO:0000259" key="16">
    <source>
        <dbReference type="Pfam" id="PF06832"/>
    </source>
</evidence>
<dbReference type="GO" id="GO:0004180">
    <property type="term" value="F:carboxypeptidase activity"/>
    <property type="evidence" value="ECO:0007669"/>
    <property type="project" value="UniProtKB-KW"/>
</dbReference>
<comment type="catalytic activity">
    <reaction evidence="11">
        <text>[GlcNAc-(1-&gt;4)-Mur2Ac(oyl-L-Ala-gamma-D-Glu-L-Lys-D-Ala-D-Ala)](n)-di-trans,octa-cis-undecaprenyl diphosphate + beta-D-GlcNAc-(1-&gt;4)-Mur2Ac(oyl-L-Ala-gamma-D-Glu-L-Lys-D-Ala-D-Ala)-di-trans,octa-cis-undecaprenyl diphosphate = [GlcNAc-(1-&gt;4)-Mur2Ac(oyl-L-Ala-gamma-D-Glu-L-Lys-D-Ala-D-Ala)](n+1)-di-trans,octa-cis-undecaprenyl diphosphate + di-trans,octa-cis-undecaprenyl diphosphate + H(+)</text>
        <dbReference type="Rhea" id="RHEA:23708"/>
        <dbReference type="Rhea" id="RHEA-COMP:9602"/>
        <dbReference type="Rhea" id="RHEA-COMP:9603"/>
        <dbReference type="ChEBI" id="CHEBI:15378"/>
        <dbReference type="ChEBI" id="CHEBI:58405"/>
        <dbReference type="ChEBI" id="CHEBI:60033"/>
        <dbReference type="ChEBI" id="CHEBI:78435"/>
        <dbReference type="EC" id="2.4.99.28"/>
    </reaction>
</comment>
<evidence type="ECO:0000256" key="2">
    <source>
        <dbReference type="ARBA" id="ARBA00007090"/>
    </source>
</evidence>
<evidence type="ECO:0000259" key="15">
    <source>
        <dbReference type="Pfam" id="PF00912"/>
    </source>
</evidence>
<keyword evidence="13" id="KW-0812">Transmembrane</keyword>
<dbReference type="InterPro" id="IPR011815">
    <property type="entry name" value="PBP_1c"/>
</dbReference>
<comment type="similarity">
    <text evidence="2">In the C-terminal section; belongs to the transpeptidase family.</text>
</comment>
<proteinExistence type="inferred from homology"/>
<comment type="pathway">
    <text evidence="1">Cell wall biogenesis; peptidoglycan biosynthesis.</text>
</comment>
<dbReference type="InterPro" id="IPR001460">
    <property type="entry name" value="PCN-bd_Tpept"/>
</dbReference>
<feature type="domain" description="Penicillin-binding protein transpeptidase" evidence="14">
    <location>
        <begin position="329"/>
        <end position="542"/>
    </location>
</feature>
<evidence type="ECO:0000256" key="9">
    <source>
        <dbReference type="ARBA" id="ARBA00023268"/>
    </source>
</evidence>
<keyword evidence="7" id="KW-0808">Transferase</keyword>
<sequence length="715" mass="76600">MSKELRQQKGDVGARAKPGHDGGMGRRRFFRIAVSLAFVLIVITTAFTAWIASLGPLPLEAARKVSTTVVDRNGKLLRAYAMADGRWRLPVDAKTSVDPGYLKLLLAYEDRRFWSHGGVDPLALGRAVLQFSTSGHIVSGGSTITMQLARLIEPRRERSVYAKLRQMVRAIQLEQQLSKDEILDLYLALAPFGGNLEGIRAASIAYFGKEPKRLSLAEAALLVALPQSPERRRLDRHPEAAHAARDRVLARMVEDGVVSKEDAAQAKAVAVPRLRKPMPILAPHSSDAAMATVKDAPLIKLTLDAGLQKTLETLARDRAVAQGPNISVAIVAVDNESGDVLARVGSSDYFDERRAGQVDMTRAVRSPGSTLKPFIYGLAFEDGFVHPESLIDDRPIRFGSYAPENFDMTFQGTVPVRKALQLSLNVPAIALLDRVGSSRLSSRLKQAGGNLVLPKDEAPGLAMGLGGVGVTLQDLAQLYAGLARLGAAKPLREVMLANDDREPLRLMDQVAAWQVGNVLLGTPPPENGVHNKIAFKTGTSYGYRDAWSVGFDGRITIGVWVGRPDGAPVPGLVGRTAAAPILFDAFARTGKIPAALPKAPKGALIAGNAKLPLPLRRFRPVGELIRTGSDAAPRIQFPLNGSRIDVDRSTGGQGAPMPVKVAGGVLPLTVMVNGTSVGEIDSRRQRLVDPPGPGFARLTVIDATGAADTVVIRVQ</sequence>
<keyword evidence="13" id="KW-0472">Membrane</keyword>
<dbReference type="Gene3D" id="1.10.3810.10">
    <property type="entry name" value="Biosynthetic peptidoglycan transglycosylase-like"/>
    <property type="match status" value="1"/>
</dbReference>
<feature type="transmembrane region" description="Helical" evidence="13">
    <location>
        <begin position="29"/>
        <end position="52"/>
    </location>
</feature>
<dbReference type="SUPFAM" id="SSF53955">
    <property type="entry name" value="Lysozyme-like"/>
    <property type="match status" value="1"/>
</dbReference>
<keyword evidence="5" id="KW-0645">Protease</keyword>